<dbReference type="Proteomes" id="UP001180531">
    <property type="component" value="Unassembled WGS sequence"/>
</dbReference>
<organism evidence="2 3">
    <name type="scientific">Streptomyces hesseae</name>
    <dbReference type="NCBI Taxonomy" id="3075519"/>
    <lineage>
        <taxon>Bacteria</taxon>
        <taxon>Bacillati</taxon>
        <taxon>Actinomycetota</taxon>
        <taxon>Actinomycetes</taxon>
        <taxon>Kitasatosporales</taxon>
        <taxon>Streptomycetaceae</taxon>
        <taxon>Streptomyces</taxon>
    </lineage>
</organism>
<dbReference type="RefSeq" id="WP_311615947.1">
    <property type="nucleotide sequence ID" value="NZ_JAVRFI010000036.1"/>
</dbReference>
<reference evidence="2" key="1">
    <citation type="submission" date="2024-05" db="EMBL/GenBank/DDBJ databases">
        <title>30 novel species of actinomycetes from the DSMZ collection.</title>
        <authorList>
            <person name="Nouioui I."/>
        </authorList>
    </citation>
    <scope>NUCLEOTIDE SEQUENCE</scope>
    <source>
        <strain evidence="2">DSM 40473</strain>
    </source>
</reference>
<evidence type="ECO:0000256" key="1">
    <source>
        <dbReference type="SAM" id="MobiDB-lite"/>
    </source>
</evidence>
<dbReference type="EMBL" id="JAVRFI010000036">
    <property type="protein sequence ID" value="MDT0453766.1"/>
    <property type="molecule type" value="Genomic_DNA"/>
</dbReference>
<sequence length="106" mass="11008">MTRPTWPGESPPTGSPKPMPAAPAEQAALRYGRGHLLGLGRVHTAFVAEALARSEGCGPLDLIPAPEHPTGPDGDVYQPAAELAYTANTDKRSAGIALQAMLPATR</sequence>
<feature type="region of interest" description="Disordered" evidence="1">
    <location>
        <begin position="1"/>
        <end position="25"/>
    </location>
</feature>
<evidence type="ECO:0000313" key="2">
    <source>
        <dbReference type="EMBL" id="MDT0453766.1"/>
    </source>
</evidence>
<evidence type="ECO:0000313" key="3">
    <source>
        <dbReference type="Proteomes" id="UP001180531"/>
    </source>
</evidence>
<gene>
    <name evidence="2" type="ORF">RM609_32505</name>
</gene>
<proteinExistence type="predicted"/>
<feature type="compositionally biased region" description="Pro residues" evidence="1">
    <location>
        <begin position="9"/>
        <end position="21"/>
    </location>
</feature>
<name>A0ABU2SYV0_9ACTN</name>
<comment type="caution">
    <text evidence="2">The sequence shown here is derived from an EMBL/GenBank/DDBJ whole genome shotgun (WGS) entry which is preliminary data.</text>
</comment>
<accession>A0ABU2SYV0</accession>
<protein>
    <submittedName>
        <fullName evidence="2">Uncharacterized protein</fullName>
    </submittedName>
</protein>
<keyword evidence="3" id="KW-1185">Reference proteome</keyword>